<keyword evidence="5" id="KW-0479">Metal-binding</keyword>
<name>A0A9D9IQU2_9BACT</name>
<dbReference type="NCBIfam" id="TIGR02727">
    <property type="entry name" value="MTHFS_bact"/>
    <property type="match status" value="1"/>
</dbReference>
<organism evidence="6 7">
    <name type="scientific">Candidatus Limisoma faecipullorum</name>
    <dbReference type="NCBI Taxonomy" id="2840854"/>
    <lineage>
        <taxon>Bacteria</taxon>
        <taxon>Pseudomonadati</taxon>
        <taxon>Bacteroidota</taxon>
        <taxon>Bacteroidia</taxon>
        <taxon>Bacteroidales</taxon>
        <taxon>Candidatus Limisoma</taxon>
    </lineage>
</organism>
<evidence type="ECO:0000313" key="7">
    <source>
        <dbReference type="Proteomes" id="UP000823598"/>
    </source>
</evidence>
<evidence type="ECO:0000256" key="5">
    <source>
        <dbReference type="RuleBase" id="RU361279"/>
    </source>
</evidence>
<dbReference type="SUPFAM" id="SSF100950">
    <property type="entry name" value="NagB/RpiA/CoA transferase-like"/>
    <property type="match status" value="1"/>
</dbReference>
<comment type="cofactor">
    <cofactor evidence="5">
        <name>Mg(2+)</name>
        <dbReference type="ChEBI" id="CHEBI:18420"/>
    </cofactor>
</comment>
<evidence type="ECO:0000256" key="1">
    <source>
        <dbReference type="ARBA" id="ARBA00010638"/>
    </source>
</evidence>
<dbReference type="InterPro" id="IPR037171">
    <property type="entry name" value="NagB/RpiA_transferase-like"/>
</dbReference>
<dbReference type="Gene3D" id="3.40.50.10420">
    <property type="entry name" value="NagB/RpiA/CoA transferase-like"/>
    <property type="match status" value="1"/>
</dbReference>
<dbReference type="AlphaFoldDB" id="A0A9D9IQU2"/>
<keyword evidence="3 4" id="KW-0067">ATP-binding</keyword>
<dbReference type="GO" id="GO:0030272">
    <property type="term" value="F:5-formyltetrahydrofolate cyclo-ligase activity"/>
    <property type="evidence" value="ECO:0007669"/>
    <property type="project" value="UniProtKB-EC"/>
</dbReference>
<reference evidence="6" key="2">
    <citation type="journal article" date="2021" name="PeerJ">
        <title>Extensive microbial diversity within the chicken gut microbiome revealed by metagenomics and culture.</title>
        <authorList>
            <person name="Gilroy R."/>
            <person name="Ravi A."/>
            <person name="Getino M."/>
            <person name="Pursley I."/>
            <person name="Horton D.L."/>
            <person name="Alikhan N.F."/>
            <person name="Baker D."/>
            <person name="Gharbi K."/>
            <person name="Hall N."/>
            <person name="Watson M."/>
            <person name="Adriaenssens E.M."/>
            <person name="Foster-Nyarko E."/>
            <person name="Jarju S."/>
            <person name="Secka A."/>
            <person name="Antonio M."/>
            <person name="Oren A."/>
            <person name="Chaudhuri R.R."/>
            <person name="La Ragione R."/>
            <person name="Hildebrand F."/>
            <person name="Pallen M.J."/>
        </authorList>
    </citation>
    <scope>NUCLEOTIDE SEQUENCE</scope>
    <source>
        <strain evidence="6">6919</strain>
    </source>
</reference>
<evidence type="ECO:0000256" key="4">
    <source>
        <dbReference type="PIRSR" id="PIRSR006806-1"/>
    </source>
</evidence>
<feature type="binding site" evidence="4">
    <location>
        <begin position="5"/>
        <end position="9"/>
    </location>
    <ligand>
        <name>ATP</name>
        <dbReference type="ChEBI" id="CHEBI:30616"/>
    </ligand>
</feature>
<comment type="catalytic activity">
    <reaction evidence="5">
        <text>(6S)-5-formyl-5,6,7,8-tetrahydrofolate + ATP = (6R)-5,10-methenyltetrahydrofolate + ADP + phosphate</text>
        <dbReference type="Rhea" id="RHEA:10488"/>
        <dbReference type="ChEBI" id="CHEBI:30616"/>
        <dbReference type="ChEBI" id="CHEBI:43474"/>
        <dbReference type="ChEBI" id="CHEBI:57455"/>
        <dbReference type="ChEBI" id="CHEBI:57457"/>
        <dbReference type="ChEBI" id="CHEBI:456216"/>
        <dbReference type="EC" id="6.3.3.2"/>
    </reaction>
</comment>
<comment type="similarity">
    <text evidence="1 5">Belongs to the 5-formyltetrahydrofolate cyclo-ligase family.</text>
</comment>
<evidence type="ECO:0000313" key="6">
    <source>
        <dbReference type="EMBL" id="MBO8476967.1"/>
    </source>
</evidence>
<feature type="binding site" evidence="4">
    <location>
        <position position="56"/>
    </location>
    <ligand>
        <name>substrate</name>
    </ligand>
</feature>
<dbReference type="Proteomes" id="UP000823598">
    <property type="component" value="Unassembled WGS sequence"/>
</dbReference>
<dbReference type="GO" id="GO:0005524">
    <property type="term" value="F:ATP binding"/>
    <property type="evidence" value="ECO:0007669"/>
    <property type="project" value="UniProtKB-KW"/>
</dbReference>
<dbReference type="PANTHER" id="PTHR23407:SF1">
    <property type="entry name" value="5-FORMYLTETRAHYDROFOLATE CYCLO-LIGASE"/>
    <property type="match status" value="1"/>
</dbReference>
<dbReference type="InterPro" id="IPR024185">
    <property type="entry name" value="FTHF_cligase-like_sf"/>
</dbReference>
<dbReference type="GO" id="GO:0046872">
    <property type="term" value="F:metal ion binding"/>
    <property type="evidence" value="ECO:0007669"/>
    <property type="project" value="UniProtKB-KW"/>
</dbReference>
<keyword evidence="5" id="KW-0460">Magnesium</keyword>
<dbReference type="PANTHER" id="PTHR23407">
    <property type="entry name" value="ATPASE INHIBITOR/5-FORMYLTETRAHYDROFOLATE CYCLO-LIGASE"/>
    <property type="match status" value="1"/>
</dbReference>
<dbReference type="EC" id="6.3.3.2" evidence="5"/>
<proteinExistence type="inferred from homology"/>
<keyword evidence="6" id="KW-0436">Ligase</keyword>
<dbReference type="PIRSF" id="PIRSF006806">
    <property type="entry name" value="FTHF_cligase"/>
    <property type="match status" value="1"/>
</dbReference>
<evidence type="ECO:0000256" key="3">
    <source>
        <dbReference type="ARBA" id="ARBA00022840"/>
    </source>
</evidence>
<dbReference type="Pfam" id="PF01812">
    <property type="entry name" value="5-FTHF_cyc-lig"/>
    <property type="match status" value="1"/>
</dbReference>
<sequence>MAASKDEIRRTIRALKRGLDNRQRQNAEADVLFRLMQCDEITQSHNLLLYYSLPDELPTLSIIKSLLPGRHIFLPRVNGDNLEIVEFTGHNLATGAFGIKEPTGEAVDIKSIDTVIVPGMAFDRKGNRLGRGKGYYDRLLRNTRCWKAGIAFNCQIIEEVPHENHDITMDIIITEKETIRPEKG</sequence>
<comment type="caution">
    <text evidence="6">The sequence shown here is derived from an EMBL/GenBank/DDBJ whole genome shotgun (WGS) entry which is preliminary data.</text>
</comment>
<reference evidence="6" key="1">
    <citation type="submission" date="2020-10" db="EMBL/GenBank/DDBJ databases">
        <authorList>
            <person name="Gilroy R."/>
        </authorList>
    </citation>
    <scope>NUCLEOTIDE SEQUENCE</scope>
    <source>
        <strain evidence="6">6919</strain>
    </source>
</reference>
<protein>
    <recommendedName>
        <fullName evidence="5">5-formyltetrahydrofolate cyclo-ligase</fullName>
        <ecNumber evidence="5">6.3.3.2</ecNumber>
    </recommendedName>
</protein>
<dbReference type="InterPro" id="IPR002698">
    <property type="entry name" value="FTHF_cligase"/>
</dbReference>
<evidence type="ECO:0000256" key="2">
    <source>
        <dbReference type="ARBA" id="ARBA00022741"/>
    </source>
</evidence>
<accession>A0A9D9IQU2</accession>
<dbReference type="GO" id="GO:0009396">
    <property type="term" value="P:folic acid-containing compound biosynthetic process"/>
    <property type="evidence" value="ECO:0007669"/>
    <property type="project" value="TreeGrafter"/>
</dbReference>
<feature type="binding site" evidence="4">
    <location>
        <begin position="128"/>
        <end position="136"/>
    </location>
    <ligand>
        <name>ATP</name>
        <dbReference type="ChEBI" id="CHEBI:30616"/>
    </ligand>
</feature>
<dbReference type="EMBL" id="JADIMC010000096">
    <property type="protein sequence ID" value="MBO8476967.1"/>
    <property type="molecule type" value="Genomic_DNA"/>
</dbReference>
<gene>
    <name evidence="6" type="ORF">IAB88_08245</name>
</gene>
<dbReference type="GO" id="GO:0035999">
    <property type="term" value="P:tetrahydrofolate interconversion"/>
    <property type="evidence" value="ECO:0007669"/>
    <property type="project" value="TreeGrafter"/>
</dbReference>
<keyword evidence="2 4" id="KW-0547">Nucleotide-binding</keyword>